<feature type="transmembrane region" description="Helical" evidence="1">
    <location>
        <begin position="46"/>
        <end position="66"/>
    </location>
</feature>
<protein>
    <recommendedName>
        <fullName evidence="4">Transmembrane protein INAFM2</fullName>
    </recommendedName>
</protein>
<accession>A0A9P0TI15</accession>
<keyword evidence="3" id="KW-1185">Reference proteome</keyword>
<gene>
    <name evidence="2" type="ORF">PIBRA_LOCUS8334</name>
</gene>
<dbReference type="PANTHER" id="PTHR34929:SF1">
    <property type="entry name" value="INAF MOTIF CONTAINING 2"/>
    <property type="match status" value="1"/>
</dbReference>
<keyword evidence="1" id="KW-0812">Transmembrane</keyword>
<proteinExistence type="predicted"/>
<dbReference type="InterPro" id="IPR029162">
    <property type="entry name" value="InaF-motif"/>
</dbReference>
<evidence type="ECO:0000313" key="2">
    <source>
        <dbReference type="EMBL" id="CAH4031878.1"/>
    </source>
</evidence>
<evidence type="ECO:0000313" key="3">
    <source>
        <dbReference type="Proteomes" id="UP001152562"/>
    </source>
</evidence>
<dbReference type="Proteomes" id="UP001152562">
    <property type="component" value="Unassembled WGS sequence"/>
</dbReference>
<evidence type="ECO:0000256" key="1">
    <source>
        <dbReference type="SAM" id="Phobius"/>
    </source>
</evidence>
<reference evidence="2" key="1">
    <citation type="submission" date="2022-05" db="EMBL/GenBank/DDBJ databases">
        <authorList>
            <person name="Okamura Y."/>
        </authorList>
    </citation>
    <scope>NUCLEOTIDE SEQUENCE</scope>
</reference>
<keyword evidence="1" id="KW-0472">Membrane</keyword>
<keyword evidence="1" id="KW-1133">Transmembrane helix</keyword>
<evidence type="ECO:0008006" key="4">
    <source>
        <dbReference type="Google" id="ProtNLM"/>
    </source>
</evidence>
<name>A0A9P0TI15_PIEBR</name>
<sequence>MSNRQNGVDGVVEEHVVGGLAGVSGSAPGKDYREKSASTVVRVLTVFAYLFSVSFAAILLSVYYICVWKSPELMEAQGQISARRASDLDFRHTFTGDNLTFNFTGPAPTAGTARHVMAKDFNTN</sequence>
<organism evidence="2 3">
    <name type="scientific">Pieris brassicae</name>
    <name type="common">White butterfly</name>
    <name type="synonym">Large white butterfly</name>
    <dbReference type="NCBI Taxonomy" id="7116"/>
    <lineage>
        <taxon>Eukaryota</taxon>
        <taxon>Metazoa</taxon>
        <taxon>Ecdysozoa</taxon>
        <taxon>Arthropoda</taxon>
        <taxon>Hexapoda</taxon>
        <taxon>Insecta</taxon>
        <taxon>Pterygota</taxon>
        <taxon>Neoptera</taxon>
        <taxon>Endopterygota</taxon>
        <taxon>Lepidoptera</taxon>
        <taxon>Glossata</taxon>
        <taxon>Ditrysia</taxon>
        <taxon>Papilionoidea</taxon>
        <taxon>Pieridae</taxon>
        <taxon>Pierinae</taxon>
        <taxon>Pieris</taxon>
    </lineage>
</organism>
<dbReference type="EMBL" id="CALOZG010000020">
    <property type="protein sequence ID" value="CAH4031878.1"/>
    <property type="molecule type" value="Genomic_DNA"/>
</dbReference>
<dbReference type="Pfam" id="PF15018">
    <property type="entry name" value="InaF-motif"/>
    <property type="match status" value="1"/>
</dbReference>
<comment type="caution">
    <text evidence="2">The sequence shown here is derived from an EMBL/GenBank/DDBJ whole genome shotgun (WGS) entry which is preliminary data.</text>
</comment>
<dbReference type="AlphaFoldDB" id="A0A9P0TI15"/>
<dbReference type="PANTHER" id="PTHR34929">
    <property type="entry name" value="ZGC:153157"/>
    <property type="match status" value="1"/>
</dbReference>